<feature type="compositionally biased region" description="Basic and acidic residues" evidence="1">
    <location>
        <begin position="116"/>
        <end position="138"/>
    </location>
</feature>
<keyword evidence="3" id="KW-1185">Reference proteome</keyword>
<dbReference type="EMBL" id="AP029267">
    <property type="protein sequence ID" value="BFG06025.1"/>
    <property type="molecule type" value="Genomic_DNA"/>
</dbReference>
<evidence type="ECO:0000313" key="3">
    <source>
        <dbReference type="Proteomes" id="UP001500889"/>
    </source>
</evidence>
<dbReference type="Proteomes" id="UP001500889">
    <property type="component" value="Chromosome E"/>
</dbReference>
<name>A0AAU9GBK8_DROMD</name>
<evidence type="ECO:0000313" key="2">
    <source>
        <dbReference type="EMBL" id="BFG06025.1"/>
    </source>
</evidence>
<feature type="region of interest" description="Disordered" evidence="1">
    <location>
        <begin position="68"/>
        <end position="138"/>
    </location>
</feature>
<dbReference type="AlphaFoldDB" id="A0AAU9GBK8"/>
<organism evidence="2 3">
    <name type="scientific">Drosophila madeirensis</name>
    <name type="common">Fruit fly</name>
    <dbReference type="NCBI Taxonomy" id="30013"/>
    <lineage>
        <taxon>Eukaryota</taxon>
        <taxon>Metazoa</taxon>
        <taxon>Ecdysozoa</taxon>
        <taxon>Arthropoda</taxon>
        <taxon>Hexapoda</taxon>
        <taxon>Insecta</taxon>
        <taxon>Pterygota</taxon>
        <taxon>Neoptera</taxon>
        <taxon>Endopterygota</taxon>
        <taxon>Diptera</taxon>
        <taxon>Brachycera</taxon>
        <taxon>Muscomorpha</taxon>
        <taxon>Ephydroidea</taxon>
        <taxon>Drosophilidae</taxon>
        <taxon>Drosophila</taxon>
        <taxon>Sophophora</taxon>
    </lineage>
</organism>
<accession>A0AAU9GBK8</accession>
<proteinExistence type="predicted"/>
<sequence length="239" mass="27985">MPSLLKTLPAMCSSLRPALGQCLRSYSVESSLHSAVINRAMLNLGAGTRQWPLREDWFAARQLMLQKQNQNPNLHRSQSRCWSNSSRRMGQTTRRRRRQFGVSQDLPANAVAEMDTDVRSDAHKDTQEYSHQEQGRRAHDLVGQNYEMEAPYDDQRVGTVREVIFGQQQDDLEDEDEDELERRRYSEELRRRVSAQKIEYSTPQKEISRKVICPYPSYMSHRSRWAEFRHAMIYGQSSF</sequence>
<evidence type="ECO:0000256" key="1">
    <source>
        <dbReference type="SAM" id="MobiDB-lite"/>
    </source>
</evidence>
<feature type="compositionally biased region" description="Polar residues" evidence="1">
    <location>
        <begin position="68"/>
        <end position="86"/>
    </location>
</feature>
<protein>
    <submittedName>
        <fullName evidence="2">Uncharacterized protein</fullName>
    </submittedName>
</protein>
<gene>
    <name evidence="2" type="ORF">DMAD_04624</name>
</gene>
<reference evidence="2 3" key="1">
    <citation type="submission" date="2024-02" db="EMBL/GenBank/DDBJ databases">
        <title>A chromosome-level genome assembly of Drosophila madeirensis, a fruit fly species endemic to Madeira island.</title>
        <authorList>
            <person name="Tomihara K."/>
            <person name="Llopart A."/>
            <person name="Yamamoto D."/>
        </authorList>
    </citation>
    <scope>NUCLEOTIDE SEQUENCE [LARGE SCALE GENOMIC DNA]</scope>
    <source>
        <strain evidence="2 3">RF1</strain>
    </source>
</reference>